<name>A0ABP7M849_9GAMM</name>
<organism evidence="1 2">
    <name type="scientific">Litoribacillus peritrichatus</name>
    <dbReference type="NCBI Taxonomy" id="718191"/>
    <lineage>
        <taxon>Bacteria</taxon>
        <taxon>Pseudomonadati</taxon>
        <taxon>Pseudomonadota</taxon>
        <taxon>Gammaproteobacteria</taxon>
        <taxon>Oceanospirillales</taxon>
        <taxon>Oceanospirillaceae</taxon>
        <taxon>Litoribacillus</taxon>
    </lineage>
</organism>
<dbReference type="Proteomes" id="UP001501565">
    <property type="component" value="Unassembled WGS sequence"/>
</dbReference>
<dbReference type="SUPFAM" id="SSF51556">
    <property type="entry name" value="Metallo-dependent hydrolases"/>
    <property type="match status" value="1"/>
</dbReference>
<dbReference type="EMBL" id="BAABBN010000004">
    <property type="protein sequence ID" value="GAA3914983.1"/>
    <property type="molecule type" value="Genomic_DNA"/>
</dbReference>
<reference evidence="2" key="1">
    <citation type="journal article" date="2019" name="Int. J. Syst. Evol. Microbiol.">
        <title>The Global Catalogue of Microorganisms (GCM) 10K type strain sequencing project: providing services to taxonomists for standard genome sequencing and annotation.</title>
        <authorList>
            <consortium name="The Broad Institute Genomics Platform"/>
            <consortium name="The Broad Institute Genome Sequencing Center for Infectious Disease"/>
            <person name="Wu L."/>
            <person name="Ma J."/>
        </authorList>
    </citation>
    <scope>NUCLEOTIDE SEQUENCE [LARGE SCALE GENOMIC DNA]</scope>
    <source>
        <strain evidence="2">JCM 17551</strain>
    </source>
</reference>
<keyword evidence="2" id="KW-1185">Reference proteome</keyword>
<protein>
    <submittedName>
        <fullName evidence="1">Amidohydrolase family protein</fullName>
    </submittedName>
</protein>
<gene>
    <name evidence="1" type="ORF">GCM10022277_06880</name>
</gene>
<comment type="caution">
    <text evidence="1">The sequence shown here is derived from an EMBL/GenBank/DDBJ whole genome shotgun (WGS) entry which is preliminary data.</text>
</comment>
<dbReference type="InterPro" id="IPR032466">
    <property type="entry name" value="Metal_Hydrolase"/>
</dbReference>
<accession>A0ABP7M849</accession>
<evidence type="ECO:0000313" key="1">
    <source>
        <dbReference type="EMBL" id="GAA3914983.1"/>
    </source>
</evidence>
<proteinExistence type="predicted"/>
<evidence type="ECO:0000313" key="2">
    <source>
        <dbReference type="Proteomes" id="UP001501565"/>
    </source>
</evidence>
<dbReference type="RefSeq" id="WP_344795517.1">
    <property type="nucleotide sequence ID" value="NZ_BAABBN010000004.1"/>
</dbReference>
<dbReference type="Gene3D" id="3.20.20.140">
    <property type="entry name" value="Metal-dependent hydrolases"/>
    <property type="match status" value="1"/>
</dbReference>
<sequence length="344" mass="39214">MPSCFVFPKFSVYPFIISVLSLSLALPGIGNAREYKFLDAEMHYVDPQQRTDGMGALLENMEKAGVESVVLTGFSMTKKWAASEPKRPRYYSGDDAPVYWYSATDMLVYDAVKSLPEKEQKRFYPFITGFNPTDLNAVEHIERMLARDPGFWQGIGEVFGRHDELTALTEGEKPVANHPALMKVYKLAAEKGLPVMLHSNLTSIREKEFIFKDELIESLEQNPETTFIWAHAGISAAIDRRQTVKGLPEFVNKQMAEHQNLNILLSWTLIKYLYDDQDKPKKVWLDLVQNYPDRFVIGSDKVGRFGKLKEGMDEIRPFLDALPEDTAHKVASTNMLQWLPAAKR</sequence>